<comment type="caution">
    <text evidence="1">The sequence shown here is derived from an EMBL/GenBank/DDBJ whole genome shotgun (WGS) entry which is preliminary data.</text>
</comment>
<dbReference type="EMBL" id="JAHRIQ010030306">
    <property type="protein sequence ID" value="MEQ2231108.1"/>
    <property type="molecule type" value="Genomic_DNA"/>
</dbReference>
<proteinExistence type="predicted"/>
<organism evidence="1 2">
    <name type="scientific">Ilyodon furcidens</name>
    <name type="common">goldbreast splitfin</name>
    <dbReference type="NCBI Taxonomy" id="33524"/>
    <lineage>
        <taxon>Eukaryota</taxon>
        <taxon>Metazoa</taxon>
        <taxon>Chordata</taxon>
        <taxon>Craniata</taxon>
        <taxon>Vertebrata</taxon>
        <taxon>Euteleostomi</taxon>
        <taxon>Actinopterygii</taxon>
        <taxon>Neopterygii</taxon>
        <taxon>Teleostei</taxon>
        <taxon>Neoteleostei</taxon>
        <taxon>Acanthomorphata</taxon>
        <taxon>Ovalentaria</taxon>
        <taxon>Atherinomorphae</taxon>
        <taxon>Cyprinodontiformes</taxon>
        <taxon>Goodeidae</taxon>
        <taxon>Ilyodon</taxon>
    </lineage>
</organism>
<protein>
    <submittedName>
        <fullName evidence="1">Uncharacterized protein</fullName>
    </submittedName>
</protein>
<evidence type="ECO:0000313" key="2">
    <source>
        <dbReference type="Proteomes" id="UP001482620"/>
    </source>
</evidence>
<evidence type="ECO:0000313" key="1">
    <source>
        <dbReference type="EMBL" id="MEQ2231108.1"/>
    </source>
</evidence>
<accession>A0ABV0TDX4</accession>
<sequence length="103" mass="11328">MDSLFSINTPEALGFSEVASGLNGKEEEYSVNSLVSTMGDKADDILSTPGLNAADMKKYKPVKDVFDSNFIGKHNVIYKRGLLIKDAKNRGNWQNPPSLQFTT</sequence>
<dbReference type="Proteomes" id="UP001482620">
    <property type="component" value="Unassembled WGS sequence"/>
</dbReference>
<name>A0ABV0TDX4_9TELE</name>
<reference evidence="1 2" key="1">
    <citation type="submission" date="2021-06" db="EMBL/GenBank/DDBJ databases">
        <authorList>
            <person name="Palmer J.M."/>
        </authorList>
    </citation>
    <scope>NUCLEOTIDE SEQUENCE [LARGE SCALE GENOMIC DNA]</scope>
    <source>
        <strain evidence="2">if_2019</strain>
        <tissue evidence="1">Muscle</tissue>
    </source>
</reference>
<keyword evidence="2" id="KW-1185">Reference proteome</keyword>
<gene>
    <name evidence="1" type="ORF">ILYODFUR_036050</name>
</gene>